<sequence>MHTGKPAAILCALAHVILSFAGAADAQGAANLQHGQIAAGAAAGGAPVEGSNPQVLAQPVANANGPGDFTRGEEDMNITPRPQAQVAGTERHGPNEILLQQQQQQYQRGRLNRGEVGDTAIPGHNSRNPAPQPARANALLADTWNDNNNLAGLENWDDFVDLTGLDSLADPDNQNNSNDDDADDDDKDKDRNDSRGSRRQSRPNNMGVAQASNPMALANRFFWPFDISHLTFLLYDDQL</sequence>
<organism evidence="1 2">
    <name type="scientific">Spiromyces aspiralis</name>
    <dbReference type="NCBI Taxonomy" id="68401"/>
    <lineage>
        <taxon>Eukaryota</taxon>
        <taxon>Fungi</taxon>
        <taxon>Fungi incertae sedis</taxon>
        <taxon>Zoopagomycota</taxon>
        <taxon>Kickxellomycotina</taxon>
        <taxon>Kickxellomycetes</taxon>
        <taxon>Kickxellales</taxon>
        <taxon>Kickxellaceae</taxon>
        <taxon>Spiromyces</taxon>
    </lineage>
</organism>
<keyword evidence="2" id="KW-1185">Reference proteome</keyword>
<reference evidence="1" key="1">
    <citation type="submission" date="2022-06" db="EMBL/GenBank/DDBJ databases">
        <title>Phylogenomic reconstructions and comparative analyses of Kickxellomycotina fungi.</title>
        <authorList>
            <person name="Reynolds N.K."/>
            <person name="Stajich J.E."/>
            <person name="Barry K."/>
            <person name="Grigoriev I.V."/>
            <person name="Crous P."/>
            <person name="Smith M.E."/>
        </authorList>
    </citation>
    <scope>NUCLEOTIDE SEQUENCE</scope>
    <source>
        <strain evidence="1">RSA 2271</strain>
    </source>
</reference>
<evidence type="ECO:0000313" key="1">
    <source>
        <dbReference type="EMBL" id="KAJ1678753.1"/>
    </source>
</evidence>
<comment type="caution">
    <text evidence="1">The sequence shown here is derived from an EMBL/GenBank/DDBJ whole genome shotgun (WGS) entry which is preliminary data.</text>
</comment>
<proteinExistence type="predicted"/>
<name>A0ACC1HSK8_9FUNG</name>
<gene>
    <name evidence="1" type="ORF">EV182_003416</name>
</gene>
<evidence type="ECO:0000313" key="2">
    <source>
        <dbReference type="Proteomes" id="UP001145114"/>
    </source>
</evidence>
<protein>
    <submittedName>
        <fullName evidence="1">Uncharacterized protein</fullName>
    </submittedName>
</protein>
<dbReference type="Proteomes" id="UP001145114">
    <property type="component" value="Unassembled WGS sequence"/>
</dbReference>
<dbReference type="EMBL" id="JAMZIH010000883">
    <property type="protein sequence ID" value="KAJ1678753.1"/>
    <property type="molecule type" value="Genomic_DNA"/>
</dbReference>
<accession>A0ACC1HSK8</accession>